<proteinExistence type="predicted"/>
<evidence type="ECO:0000256" key="1">
    <source>
        <dbReference type="ARBA" id="ARBA00000085"/>
    </source>
</evidence>
<evidence type="ECO:0000313" key="7">
    <source>
        <dbReference type="EMBL" id="HGG01613.1"/>
    </source>
</evidence>
<evidence type="ECO:0000256" key="4">
    <source>
        <dbReference type="ARBA" id="ARBA00023012"/>
    </source>
</evidence>
<accession>A0A7C3VHT9</accession>
<dbReference type="SMART" id="SM00448">
    <property type="entry name" value="REC"/>
    <property type="match status" value="1"/>
</dbReference>
<dbReference type="AlphaFoldDB" id="A0A7C3VHT9"/>
<evidence type="ECO:0000256" key="2">
    <source>
        <dbReference type="ARBA" id="ARBA00012438"/>
    </source>
</evidence>
<dbReference type="CDD" id="cd00082">
    <property type="entry name" value="HisKA"/>
    <property type="match status" value="1"/>
</dbReference>
<dbReference type="InterPro" id="IPR001789">
    <property type="entry name" value="Sig_transdc_resp-reg_receiver"/>
</dbReference>
<protein>
    <recommendedName>
        <fullName evidence="2">histidine kinase</fullName>
        <ecNumber evidence="2">2.7.13.3</ecNumber>
    </recommendedName>
</protein>
<dbReference type="PROSITE" id="PS50110">
    <property type="entry name" value="RESPONSE_REGULATORY"/>
    <property type="match status" value="1"/>
</dbReference>
<dbReference type="InterPro" id="IPR011006">
    <property type="entry name" value="CheY-like_superfamily"/>
</dbReference>
<keyword evidence="4" id="KW-0902">Two-component regulatory system</keyword>
<organism evidence="7">
    <name type="scientific">Planktothricoides sp. SpSt-374</name>
    <dbReference type="NCBI Taxonomy" id="2282167"/>
    <lineage>
        <taxon>Bacteria</taxon>
        <taxon>Bacillati</taxon>
        <taxon>Cyanobacteriota</taxon>
        <taxon>Cyanophyceae</taxon>
        <taxon>Oscillatoriophycideae</taxon>
        <taxon>Oscillatoriales</taxon>
        <taxon>Oscillatoriaceae</taxon>
        <taxon>Planktothricoides</taxon>
    </lineage>
</organism>
<sequence length="256" mass="28827">MAKILVIEDEEPIRENLLELLAAENFQAIGAPNGKEGIILAQLEKPDLVICDIMLPELDGYEVLSYLRKNADTEMIPLIFLTSQAERENIRQAMNLGADDYITKPWQSQELLGSIASRLQKHSLWQQHTQQELDSLRQSISNSLPHELKTPLNGILGFAEIMMMEAERLQPAEIRSMAENIKISGERLHRMIKNFLIYAELDILAGNNHTLQSARECSPISVVSWLKDIVISNRNETIEIALTPISFSLSPPFQGG</sequence>
<comment type="catalytic activity">
    <reaction evidence="1">
        <text>ATP + protein L-histidine = ADP + protein N-phospho-L-histidine.</text>
        <dbReference type="EC" id="2.7.13.3"/>
    </reaction>
</comment>
<gene>
    <name evidence="7" type="ORF">ENR15_13430</name>
</gene>
<dbReference type="SMART" id="SM00388">
    <property type="entry name" value="HisKA"/>
    <property type="match status" value="1"/>
</dbReference>
<dbReference type="SUPFAM" id="SSF47384">
    <property type="entry name" value="Homodimeric domain of signal transducing histidine kinase"/>
    <property type="match status" value="1"/>
</dbReference>
<evidence type="ECO:0000259" key="6">
    <source>
        <dbReference type="PROSITE" id="PS50110"/>
    </source>
</evidence>
<dbReference type="CDD" id="cd17574">
    <property type="entry name" value="REC_OmpR"/>
    <property type="match status" value="1"/>
</dbReference>
<dbReference type="EMBL" id="DSPX01000132">
    <property type="protein sequence ID" value="HGG01613.1"/>
    <property type="molecule type" value="Genomic_DNA"/>
</dbReference>
<dbReference type="Pfam" id="PF00072">
    <property type="entry name" value="Response_reg"/>
    <property type="match status" value="1"/>
</dbReference>
<dbReference type="InterPro" id="IPR036097">
    <property type="entry name" value="HisK_dim/P_sf"/>
</dbReference>
<keyword evidence="7" id="KW-0808">Transferase</keyword>
<dbReference type="Pfam" id="PF00512">
    <property type="entry name" value="HisKA"/>
    <property type="match status" value="1"/>
</dbReference>
<dbReference type="GO" id="GO:0000155">
    <property type="term" value="F:phosphorelay sensor kinase activity"/>
    <property type="evidence" value="ECO:0007669"/>
    <property type="project" value="InterPro"/>
</dbReference>
<dbReference type="PANTHER" id="PTHR43547:SF2">
    <property type="entry name" value="HYBRID SIGNAL TRANSDUCTION HISTIDINE KINASE C"/>
    <property type="match status" value="1"/>
</dbReference>
<reference evidence="7" key="1">
    <citation type="journal article" date="2020" name="mSystems">
        <title>Genome- and Community-Level Interaction Insights into Carbon Utilization and Element Cycling Functions of Hydrothermarchaeota in Hydrothermal Sediment.</title>
        <authorList>
            <person name="Zhou Z."/>
            <person name="Liu Y."/>
            <person name="Xu W."/>
            <person name="Pan J."/>
            <person name="Luo Z.H."/>
            <person name="Li M."/>
        </authorList>
    </citation>
    <scope>NUCLEOTIDE SEQUENCE [LARGE SCALE GENOMIC DNA]</scope>
    <source>
        <strain evidence="7">SpSt-374</strain>
    </source>
</reference>
<dbReference type="Gene3D" id="3.40.50.2300">
    <property type="match status" value="1"/>
</dbReference>
<evidence type="ECO:0000256" key="5">
    <source>
        <dbReference type="PROSITE-ProRule" id="PRU00169"/>
    </source>
</evidence>
<keyword evidence="7" id="KW-0418">Kinase</keyword>
<feature type="modified residue" description="4-aspartylphosphate" evidence="5">
    <location>
        <position position="52"/>
    </location>
</feature>
<dbReference type="Gene3D" id="1.10.287.130">
    <property type="match status" value="1"/>
</dbReference>
<feature type="domain" description="Response regulatory" evidence="6">
    <location>
        <begin position="3"/>
        <end position="119"/>
    </location>
</feature>
<comment type="caution">
    <text evidence="7">The sequence shown here is derived from an EMBL/GenBank/DDBJ whole genome shotgun (WGS) entry which is preliminary data.</text>
</comment>
<dbReference type="SUPFAM" id="SSF52172">
    <property type="entry name" value="CheY-like"/>
    <property type="match status" value="1"/>
</dbReference>
<evidence type="ECO:0000256" key="3">
    <source>
        <dbReference type="ARBA" id="ARBA00022553"/>
    </source>
</evidence>
<keyword evidence="3 5" id="KW-0597">Phosphoprotein</keyword>
<dbReference type="EC" id="2.7.13.3" evidence="2"/>
<dbReference type="PANTHER" id="PTHR43547">
    <property type="entry name" value="TWO-COMPONENT HISTIDINE KINASE"/>
    <property type="match status" value="1"/>
</dbReference>
<dbReference type="InterPro" id="IPR003661">
    <property type="entry name" value="HisK_dim/P_dom"/>
</dbReference>
<name>A0A7C3VHT9_9CYAN</name>